<proteinExistence type="predicted"/>
<gene>
    <name evidence="3" type="ORF">DB30_04044</name>
</gene>
<evidence type="ECO:0000313" key="4">
    <source>
        <dbReference type="Proteomes" id="UP000031599"/>
    </source>
</evidence>
<dbReference type="Proteomes" id="UP000031599">
    <property type="component" value="Unassembled WGS sequence"/>
</dbReference>
<reference evidence="3 4" key="1">
    <citation type="submission" date="2014-12" db="EMBL/GenBank/DDBJ databases">
        <title>Genome assembly of Enhygromyxa salina DSM 15201.</title>
        <authorList>
            <person name="Sharma G."/>
            <person name="Subramanian S."/>
        </authorList>
    </citation>
    <scope>NUCLEOTIDE SEQUENCE [LARGE SCALE GENOMIC DNA]</scope>
    <source>
        <strain evidence="3 4">DSM 15201</strain>
    </source>
</reference>
<protein>
    <submittedName>
        <fullName evidence="3">Uncharacterized protein</fullName>
    </submittedName>
</protein>
<name>A0A0C2DAG7_9BACT</name>
<feature type="region of interest" description="Disordered" evidence="1">
    <location>
        <begin position="28"/>
        <end position="75"/>
    </location>
</feature>
<dbReference type="EMBL" id="JMCC02000031">
    <property type="protein sequence ID" value="KIG16882.1"/>
    <property type="molecule type" value="Genomic_DNA"/>
</dbReference>
<feature type="chain" id="PRO_5002147260" evidence="2">
    <location>
        <begin position="29"/>
        <end position="98"/>
    </location>
</feature>
<feature type="signal peptide" evidence="2">
    <location>
        <begin position="1"/>
        <end position="28"/>
    </location>
</feature>
<feature type="compositionally biased region" description="Low complexity" evidence="1">
    <location>
        <begin position="46"/>
        <end position="63"/>
    </location>
</feature>
<comment type="caution">
    <text evidence="3">The sequence shown here is derived from an EMBL/GenBank/DDBJ whole genome shotgun (WGS) entry which is preliminary data.</text>
</comment>
<keyword evidence="2" id="KW-0732">Signal</keyword>
<organism evidence="3 4">
    <name type="scientific">Enhygromyxa salina</name>
    <dbReference type="NCBI Taxonomy" id="215803"/>
    <lineage>
        <taxon>Bacteria</taxon>
        <taxon>Pseudomonadati</taxon>
        <taxon>Myxococcota</taxon>
        <taxon>Polyangia</taxon>
        <taxon>Nannocystales</taxon>
        <taxon>Nannocystaceae</taxon>
        <taxon>Enhygromyxa</taxon>
    </lineage>
</organism>
<evidence type="ECO:0000313" key="3">
    <source>
        <dbReference type="EMBL" id="KIG16882.1"/>
    </source>
</evidence>
<dbReference type="AlphaFoldDB" id="A0A0C2DAG7"/>
<accession>A0A0C2DAG7</accession>
<evidence type="ECO:0000256" key="1">
    <source>
        <dbReference type="SAM" id="MobiDB-lite"/>
    </source>
</evidence>
<evidence type="ECO:0000256" key="2">
    <source>
        <dbReference type="SAM" id="SignalP"/>
    </source>
</evidence>
<sequence length="98" mass="10125">MSLEAMIAARRLLLLALVPLACTKDAGAEVGRDTTAATDRSGDLTGGASTDTTETDTTYTDSDSGGGCGDGVVDPREACDETGVVKWLVERDDFALPN</sequence>